<dbReference type="AlphaFoldDB" id="A0A9D4CD00"/>
<keyword evidence="2" id="KW-1185">Reference proteome</keyword>
<accession>A0A9D4CD00</accession>
<sequence length="64" mass="7460">MERTNKERAAFIANPYKFTKSLLGEERGGGIQSYKKEVAQHLRKVHYDPERAQTLRSCDHPQFP</sequence>
<evidence type="ECO:0000313" key="2">
    <source>
        <dbReference type="Proteomes" id="UP000828390"/>
    </source>
</evidence>
<gene>
    <name evidence="1" type="ORF">DPMN_064327</name>
</gene>
<evidence type="ECO:0000313" key="1">
    <source>
        <dbReference type="EMBL" id="KAH3721404.1"/>
    </source>
</evidence>
<dbReference type="EMBL" id="JAIWYP010000013">
    <property type="protein sequence ID" value="KAH3721404.1"/>
    <property type="molecule type" value="Genomic_DNA"/>
</dbReference>
<proteinExistence type="predicted"/>
<reference evidence="1" key="2">
    <citation type="submission" date="2020-11" db="EMBL/GenBank/DDBJ databases">
        <authorList>
            <person name="McCartney M.A."/>
            <person name="Auch B."/>
            <person name="Kono T."/>
            <person name="Mallez S."/>
            <person name="Becker A."/>
            <person name="Gohl D.M."/>
            <person name="Silverstein K.A.T."/>
            <person name="Koren S."/>
            <person name="Bechman K.B."/>
            <person name="Herman A."/>
            <person name="Abrahante J.E."/>
            <person name="Garbe J."/>
        </authorList>
    </citation>
    <scope>NUCLEOTIDE SEQUENCE</scope>
    <source>
        <strain evidence="1">Duluth1</strain>
        <tissue evidence="1">Whole animal</tissue>
    </source>
</reference>
<reference evidence="1" key="1">
    <citation type="journal article" date="2019" name="bioRxiv">
        <title>The Genome of the Zebra Mussel, Dreissena polymorpha: A Resource for Invasive Species Research.</title>
        <authorList>
            <person name="McCartney M.A."/>
            <person name="Auch B."/>
            <person name="Kono T."/>
            <person name="Mallez S."/>
            <person name="Zhang Y."/>
            <person name="Obille A."/>
            <person name="Becker A."/>
            <person name="Abrahante J.E."/>
            <person name="Garbe J."/>
            <person name="Badalamenti J.P."/>
            <person name="Herman A."/>
            <person name="Mangelson H."/>
            <person name="Liachko I."/>
            <person name="Sullivan S."/>
            <person name="Sone E.D."/>
            <person name="Koren S."/>
            <person name="Silverstein K.A.T."/>
            <person name="Beckman K.B."/>
            <person name="Gohl D.M."/>
        </authorList>
    </citation>
    <scope>NUCLEOTIDE SEQUENCE</scope>
    <source>
        <strain evidence="1">Duluth1</strain>
        <tissue evidence="1">Whole animal</tissue>
    </source>
</reference>
<organism evidence="1 2">
    <name type="scientific">Dreissena polymorpha</name>
    <name type="common">Zebra mussel</name>
    <name type="synonym">Mytilus polymorpha</name>
    <dbReference type="NCBI Taxonomy" id="45954"/>
    <lineage>
        <taxon>Eukaryota</taxon>
        <taxon>Metazoa</taxon>
        <taxon>Spiralia</taxon>
        <taxon>Lophotrochozoa</taxon>
        <taxon>Mollusca</taxon>
        <taxon>Bivalvia</taxon>
        <taxon>Autobranchia</taxon>
        <taxon>Heteroconchia</taxon>
        <taxon>Euheterodonta</taxon>
        <taxon>Imparidentia</taxon>
        <taxon>Neoheterodontei</taxon>
        <taxon>Myida</taxon>
        <taxon>Dreissenoidea</taxon>
        <taxon>Dreissenidae</taxon>
        <taxon>Dreissena</taxon>
    </lineage>
</organism>
<protein>
    <submittedName>
        <fullName evidence="1">Uncharacterized protein</fullName>
    </submittedName>
</protein>
<dbReference type="Proteomes" id="UP000828390">
    <property type="component" value="Unassembled WGS sequence"/>
</dbReference>
<comment type="caution">
    <text evidence="1">The sequence shown here is derived from an EMBL/GenBank/DDBJ whole genome shotgun (WGS) entry which is preliminary data.</text>
</comment>
<name>A0A9D4CD00_DREPO</name>